<dbReference type="KEGG" id="mhor:MSHOH_3138"/>
<evidence type="ECO:0000313" key="3">
    <source>
        <dbReference type="Proteomes" id="UP000033101"/>
    </source>
</evidence>
<proteinExistence type="predicted"/>
<dbReference type="Proteomes" id="UP000033101">
    <property type="component" value="Chromosome"/>
</dbReference>
<evidence type="ECO:0000313" key="2">
    <source>
        <dbReference type="EMBL" id="AKB79621.1"/>
    </source>
</evidence>
<keyword evidence="1" id="KW-0812">Transmembrane</keyword>
<dbReference type="EMBL" id="CP009516">
    <property type="protein sequence ID" value="AKB79621.1"/>
    <property type="molecule type" value="Genomic_DNA"/>
</dbReference>
<gene>
    <name evidence="2" type="ORF">MSHOH_3138</name>
</gene>
<dbReference type="AlphaFoldDB" id="A0A0E3SF08"/>
<dbReference type="RefSeq" id="WP_048141396.1">
    <property type="nucleotide sequence ID" value="NZ_CP009516.1"/>
</dbReference>
<keyword evidence="3" id="KW-1185">Reference proteome</keyword>
<dbReference type="OrthoDB" id="117970at2157"/>
<reference evidence="2 3" key="1">
    <citation type="submission" date="2014-07" db="EMBL/GenBank/DDBJ databases">
        <title>Methanogenic archaea and the global carbon cycle.</title>
        <authorList>
            <person name="Henriksen J.R."/>
            <person name="Luke J."/>
            <person name="Reinhart S."/>
            <person name="Benedict M.N."/>
            <person name="Youngblut N.D."/>
            <person name="Metcalf M.E."/>
            <person name="Whitaker R.J."/>
            <person name="Metcalf W.W."/>
        </authorList>
    </citation>
    <scope>NUCLEOTIDE SEQUENCE [LARGE SCALE GENOMIC DNA]</scope>
    <source>
        <strain evidence="2 3">HB-1</strain>
    </source>
</reference>
<dbReference type="STRING" id="1434110.MSHOH_3138"/>
<dbReference type="PATRIC" id="fig|1434110.4.peg.4043"/>
<protein>
    <submittedName>
        <fullName evidence="2">Macrolide-efflux protein</fullName>
    </submittedName>
</protein>
<keyword evidence="1" id="KW-0472">Membrane</keyword>
<dbReference type="GeneID" id="24832465"/>
<sequence>MVTYLGSIVAFAVVGFLADKIFNPLLESDGLLAKTAGSIIGAGEGRRIALMFIISGIMISIVALLIWKNKK</sequence>
<organism evidence="2 3">
    <name type="scientific">Methanosarcina horonobensis HB-1 = JCM 15518</name>
    <dbReference type="NCBI Taxonomy" id="1434110"/>
    <lineage>
        <taxon>Archaea</taxon>
        <taxon>Methanobacteriati</taxon>
        <taxon>Methanobacteriota</taxon>
        <taxon>Stenosarchaea group</taxon>
        <taxon>Methanomicrobia</taxon>
        <taxon>Methanosarcinales</taxon>
        <taxon>Methanosarcinaceae</taxon>
        <taxon>Methanosarcina</taxon>
    </lineage>
</organism>
<keyword evidence="1" id="KW-1133">Transmembrane helix</keyword>
<name>A0A0E3SF08_9EURY</name>
<accession>A0A0E3SF08</accession>
<dbReference type="HOGENOM" id="CLU_2730395_0_0_2"/>
<evidence type="ECO:0000256" key="1">
    <source>
        <dbReference type="SAM" id="Phobius"/>
    </source>
</evidence>
<feature type="transmembrane region" description="Helical" evidence="1">
    <location>
        <begin position="48"/>
        <end position="67"/>
    </location>
</feature>